<dbReference type="PATRIC" id="fig|571915.4.peg.1779"/>
<gene>
    <name evidence="2" type="ORF">CMUST_08380</name>
</gene>
<dbReference type="STRING" id="571915.CMUST_08380"/>
<feature type="transmembrane region" description="Helical" evidence="1">
    <location>
        <begin position="37"/>
        <end position="58"/>
    </location>
</feature>
<keyword evidence="1" id="KW-0472">Membrane</keyword>
<sequence length="109" mass="11978">MPSSSYIIAAIVVAMLITFATRAIPFPLQTRLQNSKFLLSFGRWMPVGTMIILLTYSLTTIPWATGYSSVAPYVAGFIATSALHFWRGNTFASIIAGTFVCVLLSFYLN</sequence>
<dbReference type="OrthoDB" id="5324916at2"/>
<keyword evidence="1" id="KW-0812">Transmembrane</keyword>
<dbReference type="InterPro" id="IPR008407">
    <property type="entry name" value="Brnchd-chn_aa_trnsp_AzlD"/>
</dbReference>
<organism evidence="2 3">
    <name type="scientific">Corynebacterium mustelae</name>
    <dbReference type="NCBI Taxonomy" id="571915"/>
    <lineage>
        <taxon>Bacteria</taxon>
        <taxon>Bacillati</taxon>
        <taxon>Actinomycetota</taxon>
        <taxon>Actinomycetes</taxon>
        <taxon>Mycobacteriales</taxon>
        <taxon>Corynebacteriaceae</taxon>
        <taxon>Corynebacterium</taxon>
    </lineage>
</organism>
<reference evidence="2 3" key="1">
    <citation type="journal article" date="2015" name="Genome Announc.">
        <title>Complete Genome Sequence of the Type Strain Corynebacterium mustelae DSM 45274, Isolated from Various Tissues of a Male Ferret with Lethal Sepsis.</title>
        <authorList>
            <person name="Ruckert C."/>
            <person name="Eimer J."/>
            <person name="Winkler A."/>
            <person name="Tauch A."/>
        </authorList>
    </citation>
    <scope>NUCLEOTIDE SEQUENCE [LARGE SCALE GENOMIC DNA]</scope>
    <source>
        <strain evidence="2 3">DSM 45274</strain>
    </source>
</reference>
<name>A0A0G3GZN5_9CORY</name>
<feature type="transmembrane region" description="Helical" evidence="1">
    <location>
        <begin position="6"/>
        <end position="25"/>
    </location>
</feature>
<proteinExistence type="predicted"/>
<evidence type="ECO:0000256" key="1">
    <source>
        <dbReference type="SAM" id="Phobius"/>
    </source>
</evidence>
<keyword evidence="3" id="KW-1185">Reference proteome</keyword>
<protein>
    <submittedName>
        <fullName evidence="2">Putative branched-chain amino acid permease</fullName>
    </submittedName>
</protein>
<accession>A0A0G3GZN5</accession>
<feature type="transmembrane region" description="Helical" evidence="1">
    <location>
        <begin position="90"/>
        <end position="108"/>
    </location>
</feature>
<evidence type="ECO:0000313" key="2">
    <source>
        <dbReference type="EMBL" id="AKK06000.1"/>
    </source>
</evidence>
<dbReference type="AlphaFoldDB" id="A0A0G3GZN5"/>
<dbReference type="KEGG" id="cmv:CMUST_08380"/>
<evidence type="ECO:0000313" key="3">
    <source>
        <dbReference type="Proteomes" id="UP000035199"/>
    </source>
</evidence>
<dbReference type="Pfam" id="PF05437">
    <property type="entry name" value="AzlD"/>
    <property type="match status" value="1"/>
</dbReference>
<reference evidence="3" key="2">
    <citation type="submission" date="2015-05" db="EMBL/GenBank/DDBJ databases">
        <title>Complete genome sequence of Corynebacterium mustelae DSM 45274, isolated from various tissues of a male ferret with lethal sepsis.</title>
        <authorList>
            <person name="Ruckert C."/>
            <person name="Albersmeier A."/>
            <person name="Winkler A."/>
            <person name="Tauch A."/>
        </authorList>
    </citation>
    <scope>NUCLEOTIDE SEQUENCE [LARGE SCALE GENOMIC DNA]</scope>
    <source>
        <strain evidence="3">DSM 45274</strain>
    </source>
</reference>
<dbReference type="Proteomes" id="UP000035199">
    <property type="component" value="Chromosome"/>
</dbReference>
<keyword evidence="1" id="KW-1133">Transmembrane helix</keyword>
<dbReference type="RefSeq" id="WP_047262113.1">
    <property type="nucleotide sequence ID" value="NZ_CP011542.1"/>
</dbReference>
<dbReference type="EMBL" id="CP011542">
    <property type="protein sequence ID" value="AKK06000.1"/>
    <property type="molecule type" value="Genomic_DNA"/>
</dbReference>